<evidence type="ECO:0000256" key="3">
    <source>
        <dbReference type="ARBA" id="ARBA00023235"/>
    </source>
</evidence>
<feature type="compositionally biased region" description="Basic residues" evidence="4">
    <location>
        <begin position="245"/>
        <end position="259"/>
    </location>
</feature>
<dbReference type="InterPro" id="IPR044666">
    <property type="entry name" value="Cyclophilin_A-like"/>
</dbReference>
<dbReference type="PROSITE" id="PS50072">
    <property type="entry name" value="CSA_PPIASE_2"/>
    <property type="match status" value="1"/>
</dbReference>
<accession>A0ABN9PI01</accession>
<name>A0ABN9PI01_9DINO</name>
<organism evidence="6 7">
    <name type="scientific">Prorocentrum cordatum</name>
    <dbReference type="NCBI Taxonomy" id="2364126"/>
    <lineage>
        <taxon>Eukaryota</taxon>
        <taxon>Sar</taxon>
        <taxon>Alveolata</taxon>
        <taxon>Dinophyceae</taxon>
        <taxon>Prorocentrales</taxon>
        <taxon>Prorocentraceae</taxon>
        <taxon>Prorocentrum</taxon>
    </lineage>
</organism>
<dbReference type="EC" id="5.2.1.8" evidence="1"/>
<proteinExistence type="predicted"/>
<feature type="domain" description="PPIase cyclophilin-type" evidence="5">
    <location>
        <begin position="30"/>
        <end position="201"/>
    </location>
</feature>
<sequence length="418" mass="44757">ARRRGGALAGGCQASARGARATACRANPTAVFETTMGTFKAELFLDKMPITCSNFIDLCKTGFYDGIHFHRVIPNFMNQFGCPNAKNPRSPRAGTGGPADGTSFEVLDGTGKIIKRLPGGNIPDELITKITNGPGTLSMANTGQPNSGGSQFFINVASNDYLDWFDRRSPSAHPVFGEITEGYDLVEKISRVRTVQDSGCPGRADHDEDDHHRGPVGDPPAGHGRSGQSPLASRGAAGAAAGAARSRKSRRHTGRTRGPPKRFCSCSCLFLHPPRPDAPAAAVWPVPYGPPGLAQRARLGGAREGWWVLLSAPAPSRCRFRPARSDSIPMLRRSDAARRPARGTLLCASPRRRQPARPRRRAGAARAWQLVRDPLVHPFCAPPALQVGGGRLCERRLHGILALFLGGEARPSRALGKV</sequence>
<dbReference type="Proteomes" id="UP001189429">
    <property type="component" value="Unassembled WGS sequence"/>
</dbReference>
<dbReference type="InterPro" id="IPR029000">
    <property type="entry name" value="Cyclophilin-like_dom_sf"/>
</dbReference>
<protein>
    <recommendedName>
        <fullName evidence="1">peptidylprolyl isomerase</fullName>
        <ecNumber evidence="1">5.2.1.8</ecNumber>
    </recommendedName>
</protein>
<feature type="compositionally biased region" description="Low complexity" evidence="4">
    <location>
        <begin position="232"/>
        <end position="244"/>
    </location>
</feature>
<evidence type="ECO:0000256" key="4">
    <source>
        <dbReference type="SAM" id="MobiDB-lite"/>
    </source>
</evidence>
<comment type="caution">
    <text evidence="6">The sequence shown here is derived from an EMBL/GenBank/DDBJ whole genome shotgun (WGS) entry which is preliminary data.</text>
</comment>
<keyword evidence="7" id="KW-1185">Reference proteome</keyword>
<feature type="region of interest" description="Disordered" evidence="4">
    <location>
        <begin position="196"/>
        <end position="259"/>
    </location>
</feature>
<dbReference type="Gene3D" id="2.40.100.10">
    <property type="entry name" value="Cyclophilin-like"/>
    <property type="match status" value="1"/>
</dbReference>
<dbReference type="CDD" id="cd00317">
    <property type="entry name" value="cyclophilin"/>
    <property type="match status" value="1"/>
</dbReference>
<dbReference type="EMBL" id="CAUYUJ010000720">
    <property type="protein sequence ID" value="CAK0792170.1"/>
    <property type="molecule type" value="Genomic_DNA"/>
</dbReference>
<dbReference type="PANTHER" id="PTHR45625">
    <property type="entry name" value="PEPTIDYL-PROLYL CIS-TRANS ISOMERASE-RELATED"/>
    <property type="match status" value="1"/>
</dbReference>
<dbReference type="SUPFAM" id="SSF50891">
    <property type="entry name" value="Cyclophilin-like"/>
    <property type="match status" value="1"/>
</dbReference>
<evidence type="ECO:0000256" key="1">
    <source>
        <dbReference type="ARBA" id="ARBA00013194"/>
    </source>
</evidence>
<evidence type="ECO:0000313" key="6">
    <source>
        <dbReference type="EMBL" id="CAK0792170.1"/>
    </source>
</evidence>
<gene>
    <name evidence="6" type="ORF">PCOR1329_LOCUS2838</name>
</gene>
<keyword evidence="2" id="KW-0697">Rotamase</keyword>
<reference evidence="6" key="1">
    <citation type="submission" date="2023-10" db="EMBL/GenBank/DDBJ databases">
        <authorList>
            <person name="Chen Y."/>
            <person name="Shah S."/>
            <person name="Dougan E. K."/>
            <person name="Thang M."/>
            <person name="Chan C."/>
        </authorList>
    </citation>
    <scope>NUCLEOTIDE SEQUENCE [LARGE SCALE GENOMIC DNA]</scope>
</reference>
<feature type="non-terminal residue" evidence="6">
    <location>
        <position position="1"/>
    </location>
</feature>
<evidence type="ECO:0000313" key="7">
    <source>
        <dbReference type="Proteomes" id="UP001189429"/>
    </source>
</evidence>
<dbReference type="InterPro" id="IPR002130">
    <property type="entry name" value="Cyclophilin-type_PPIase_dom"/>
</dbReference>
<keyword evidence="3" id="KW-0413">Isomerase</keyword>
<evidence type="ECO:0000259" key="5">
    <source>
        <dbReference type="PROSITE" id="PS50072"/>
    </source>
</evidence>
<feature type="compositionally biased region" description="Basic and acidic residues" evidence="4">
    <location>
        <begin position="203"/>
        <end position="215"/>
    </location>
</feature>
<feature type="non-terminal residue" evidence="6">
    <location>
        <position position="418"/>
    </location>
</feature>
<dbReference type="PRINTS" id="PR00153">
    <property type="entry name" value="CSAPPISMRASE"/>
</dbReference>
<dbReference type="PANTHER" id="PTHR45625:SF4">
    <property type="entry name" value="PEPTIDYLPROLYL ISOMERASE DOMAIN AND WD REPEAT-CONTAINING PROTEIN 1"/>
    <property type="match status" value="1"/>
</dbReference>
<dbReference type="Pfam" id="PF00160">
    <property type="entry name" value="Pro_isomerase"/>
    <property type="match status" value="1"/>
</dbReference>
<evidence type="ECO:0000256" key="2">
    <source>
        <dbReference type="ARBA" id="ARBA00023110"/>
    </source>
</evidence>